<dbReference type="EMBL" id="BSRZ01000012">
    <property type="protein sequence ID" value="GLW66024.1"/>
    <property type="molecule type" value="Genomic_DNA"/>
</dbReference>
<dbReference type="PANTHER" id="PTHR30055">
    <property type="entry name" value="HTH-TYPE TRANSCRIPTIONAL REGULATOR RUTR"/>
    <property type="match status" value="1"/>
</dbReference>
<accession>A0A9W6PZU3</accession>
<evidence type="ECO:0000256" key="2">
    <source>
        <dbReference type="ARBA" id="ARBA00023015"/>
    </source>
</evidence>
<keyword evidence="9" id="KW-1185">Reference proteome</keyword>
<keyword evidence="3 5" id="KW-0238">DNA-binding</keyword>
<dbReference type="RefSeq" id="WP_067913593.1">
    <property type="nucleotide sequence ID" value="NZ_BSRZ01000012.1"/>
</dbReference>
<evidence type="ECO:0000256" key="3">
    <source>
        <dbReference type="ARBA" id="ARBA00023125"/>
    </source>
</evidence>
<feature type="domain" description="HTH tetR-type" evidence="7">
    <location>
        <begin position="26"/>
        <end position="86"/>
    </location>
</feature>
<proteinExistence type="predicted"/>
<keyword evidence="1" id="KW-0678">Repressor</keyword>
<dbReference type="InterPro" id="IPR050109">
    <property type="entry name" value="HTH-type_TetR-like_transc_reg"/>
</dbReference>
<organism evidence="8 9">
    <name type="scientific">Actinomadura rubrobrunea</name>
    <dbReference type="NCBI Taxonomy" id="115335"/>
    <lineage>
        <taxon>Bacteria</taxon>
        <taxon>Bacillati</taxon>
        <taxon>Actinomycetota</taxon>
        <taxon>Actinomycetes</taxon>
        <taxon>Streptosporangiales</taxon>
        <taxon>Thermomonosporaceae</taxon>
        <taxon>Actinomadura</taxon>
    </lineage>
</organism>
<dbReference type="GO" id="GO:0046677">
    <property type="term" value="P:response to antibiotic"/>
    <property type="evidence" value="ECO:0007669"/>
    <property type="project" value="InterPro"/>
</dbReference>
<dbReference type="SUPFAM" id="SSF46689">
    <property type="entry name" value="Homeodomain-like"/>
    <property type="match status" value="1"/>
</dbReference>
<comment type="caution">
    <text evidence="8">The sequence shown here is derived from an EMBL/GenBank/DDBJ whole genome shotgun (WGS) entry which is preliminary data.</text>
</comment>
<dbReference type="GO" id="GO:0003700">
    <property type="term" value="F:DNA-binding transcription factor activity"/>
    <property type="evidence" value="ECO:0007669"/>
    <property type="project" value="TreeGrafter"/>
</dbReference>
<keyword evidence="4" id="KW-0804">Transcription</keyword>
<evidence type="ECO:0000256" key="1">
    <source>
        <dbReference type="ARBA" id="ARBA00022491"/>
    </source>
</evidence>
<name>A0A9W6PZU3_9ACTN</name>
<dbReference type="PANTHER" id="PTHR30055:SF151">
    <property type="entry name" value="TRANSCRIPTIONAL REGULATORY PROTEIN"/>
    <property type="match status" value="1"/>
</dbReference>
<evidence type="ECO:0000256" key="4">
    <source>
        <dbReference type="ARBA" id="ARBA00023163"/>
    </source>
</evidence>
<evidence type="ECO:0000313" key="8">
    <source>
        <dbReference type="EMBL" id="GLW66024.1"/>
    </source>
</evidence>
<evidence type="ECO:0000259" key="7">
    <source>
        <dbReference type="PROSITE" id="PS50977"/>
    </source>
</evidence>
<reference evidence="8" key="1">
    <citation type="submission" date="2023-02" db="EMBL/GenBank/DDBJ databases">
        <title>Actinomadura rubrobrunea NBRC 14622.</title>
        <authorList>
            <person name="Ichikawa N."/>
            <person name="Sato H."/>
            <person name="Tonouchi N."/>
        </authorList>
    </citation>
    <scope>NUCLEOTIDE SEQUENCE</scope>
    <source>
        <strain evidence="8">NBRC 14622</strain>
    </source>
</reference>
<dbReference type="SUPFAM" id="SSF48498">
    <property type="entry name" value="Tetracyclin repressor-like, C-terminal domain"/>
    <property type="match status" value="1"/>
</dbReference>
<dbReference type="GO" id="GO:0045892">
    <property type="term" value="P:negative regulation of DNA-templated transcription"/>
    <property type="evidence" value="ECO:0007669"/>
    <property type="project" value="InterPro"/>
</dbReference>
<feature type="DNA-binding region" description="H-T-H motif" evidence="5">
    <location>
        <begin position="49"/>
        <end position="68"/>
    </location>
</feature>
<feature type="compositionally biased region" description="Basic and acidic residues" evidence="6">
    <location>
        <begin position="1"/>
        <end position="11"/>
    </location>
</feature>
<dbReference type="Pfam" id="PF00440">
    <property type="entry name" value="TetR_N"/>
    <property type="match status" value="1"/>
</dbReference>
<dbReference type="InterPro" id="IPR001647">
    <property type="entry name" value="HTH_TetR"/>
</dbReference>
<dbReference type="InterPro" id="IPR009057">
    <property type="entry name" value="Homeodomain-like_sf"/>
</dbReference>
<dbReference type="InterPro" id="IPR004111">
    <property type="entry name" value="Repressor_TetR_C"/>
</dbReference>
<dbReference type="GO" id="GO:0000976">
    <property type="term" value="F:transcription cis-regulatory region binding"/>
    <property type="evidence" value="ECO:0007669"/>
    <property type="project" value="TreeGrafter"/>
</dbReference>
<evidence type="ECO:0000256" key="5">
    <source>
        <dbReference type="PROSITE-ProRule" id="PRU00335"/>
    </source>
</evidence>
<dbReference type="Gene3D" id="1.10.10.60">
    <property type="entry name" value="Homeodomain-like"/>
    <property type="match status" value="1"/>
</dbReference>
<feature type="region of interest" description="Disordered" evidence="6">
    <location>
        <begin position="1"/>
        <end position="22"/>
    </location>
</feature>
<dbReference type="PROSITE" id="PS50977">
    <property type="entry name" value="HTH_TETR_2"/>
    <property type="match status" value="1"/>
</dbReference>
<dbReference type="Pfam" id="PF02909">
    <property type="entry name" value="TetR_C_1"/>
    <property type="match status" value="1"/>
</dbReference>
<dbReference type="InterPro" id="IPR003012">
    <property type="entry name" value="Tet_transcr_reg_TetR"/>
</dbReference>
<gene>
    <name evidence="8" type="ORF">Arub01_42680</name>
</gene>
<protein>
    <submittedName>
        <fullName evidence="8">TetR family transcriptional regulator</fullName>
    </submittedName>
</protein>
<dbReference type="AlphaFoldDB" id="A0A9W6PZU3"/>
<evidence type="ECO:0000256" key="6">
    <source>
        <dbReference type="SAM" id="MobiDB-lite"/>
    </source>
</evidence>
<sequence>MPGTARDRRPPGEPVWARQSGGRRPRLTREAIVAAAIEIADAEGLDAVSIRRVAAALGVRPMSLYTHIERKEDLLDLMLDEVHRELIIEEELPADWREAVSVIARREREVIRRHAWVIDLTARGPRVGPNGLRHAEQNLQALAGLDVDTATAARIVTAVDHYMTGYVIRERLVSDQRADHLGESYVQKMIEEGDFPHLRRALREGVPQQESFEDGLRWLLDGIEQEFGGA</sequence>
<dbReference type="PRINTS" id="PR00400">
    <property type="entry name" value="TETREPRESSOR"/>
</dbReference>
<evidence type="ECO:0000313" key="9">
    <source>
        <dbReference type="Proteomes" id="UP001165124"/>
    </source>
</evidence>
<keyword evidence="2" id="KW-0805">Transcription regulation</keyword>
<dbReference type="Gene3D" id="1.10.357.10">
    <property type="entry name" value="Tetracycline Repressor, domain 2"/>
    <property type="match status" value="1"/>
</dbReference>
<dbReference type="Proteomes" id="UP001165124">
    <property type="component" value="Unassembled WGS sequence"/>
</dbReference>
<dbReference type="InterPro" id="IPR036271">
    <property type="entry name" value="Tet_transcr_reg_TetR-rel_C_sf"/>
</dbReference>